<reference evidence="2" key="1">
    <citation type="submission" date="2022-10" db="EMBL/GenBank/DDBJ databases">
        <title>Encephalitozoon hellem ATCC 50604 Complete Genome.</title>
        <authorList>
            <person name="Mascarenhas dos Santos A.C."/>
            <person name="Julian A.T."/>
            <person name="Pombert J.-F."/>
        </authorList>
    </citation>
    <scope>NUCLEOTIDE SEQUENCE</scope>
    <source>
        <strain evidence="2">ATCC 50604</strain>
    </source>
</reference>
<gene>
    <name evidence="2" type="ORF">GPU96_07g13540</name>
</gene>
<keyword evidence="1" id="KW-1133">Transmembrane helix</keyword>
<dbReference type="Proteomes" id="UP001059546">
    <property type="component" value="Chromosome VII"/>
</dbReference>
<proteinExistence type="predicted"/>
<keyword evidence="1" id="KW-0472">Membrane</keyword>
<dbReference type="EMBL" id="CP075153">
    <property type="protein sequence ID" value="UTX43593.1"/>
    <property type="molecule type" value="Genomic_DNA"/>
</dbReference>
<evidence type="ECO:0000256" key="1">
    <source>
        <dbReference type="SAM" id="Phobius"/>
    </source>
</evidence>
<sequence length="125" mass="14332">MERESTVEKVKEMLQRYSSRGGTFSEGSFLSDIDMPSDASFTSLEEELAGRIIKSLRYCKEVSEMIRRRRGCISRKEIVECMLILDKIKRNIEGPRRLRRTWVILVVSIGVGLVGMACISAKCYF</sequence>
<evidence type="ECO:0000313" key="2">
    <source>
        <dbReference type="EMBL" id="UTX43593.1"/>
    </source>
</evidence>
<dbReference type="AlphaFoldDB" id="A0A9Q9CD00"/>
<accession>A0A9Q9CD00</accession>
<protein>
    <submittedName>
        <fullName evidence="2">Uncharacterized protein</fullName>
    </submittedName>
</protein>
<name>A0A9Q9CD00_ENCHE</name>
<organism evidence="2 3">
    <name type="scientific">Encephalitozoon hellem</name>
    <name type="common">Microsporidian parasite</name>
    <dbReference type="NCBI Taxonomy" id="27973"/>
    <lineage>
        <taxon>Eukaryota</taxon>
        <taxon>Fungi</taxon>
        <taxon>Fungi incertae sedis</taxon>
        <taxon>Microsporidia</taxon>
        <taxon>Unikaryonidae</taxon>
        <taxon>Encephalitozoon</taxon>
    </lineage>
</organism>
<keyword evidence="1" id="KW-0812">Transmembrane</keyword>
<evidence type="ECO:0000313" key="3">
    <source>
        <dbReference type="Proteomes" id="UP001059546"/>
    </source>
</evidence>
<feature type="transmembrane region" description="Helical" evidence="1">
    <location>
        <begin position="102"/>
        <end position="122"/>
    </location>
</feature>